<comment type="caution">
    <text evidence="1">The sequence shown here is derived from an EMBL/GenBank/DDBJ whole genome shotgun (WGS) entry which is preliminary data.</text>
</comment>
<name>A0ABY0T791_9PROT</name>
<gene>
    <name evidence="1" type="ORF">SAMN05216402_0626</name>
</gene>
<protein>
    <submittedName>
        <fullName evidence="1">Uncharacterized protein</fullName>
    </submittedName>
</protein>
<evidence type="ECO:0000313" key="1">
    <source>
        <dbReference type="EMBL" id="SDQ37961.1"/>
    </source>
</evidence>
<proteinExistence type="predicted"/>
<keyword evidence="2" id="KW-1185">Reference proteome</keyword>
<evidence type="ECO:0000313" key="2">
    <source>
        <dbReference type="Proteomes" id="UP000183471"/>
    </source>
</evidence>
<organism evidence="1 2">
    <name type="scientific">Nitrosospira multiformis</name>
    <dbReference type="NCBI Taxonomy" id="1231"/>
    <lineage>
        <taxon>Bacteria</taxon>
        <taxon>Pseudomonadati</taxon>
        <taxon>Pseudomonadota</taxon>
        <taxon>Betaproteobacteria</taxon>
        <taxon>Nitrosomonadales</taxon>
        <taxon>Nitrosomonadaceae</taxon>
        <taxon>Nitrosospira</taxon>
    </lineage>
</organism>
<reference evidence="1 2" key="1">
    <citation type="submission" date="2016-10" db="EMBL/GenBank/DDBJ databases">
        <authorList>
            <person name="Varghese N."/>
            <person name="Submissions S."/>
        </authorList>
    </citation>
    <scope>NUCLEOTIDE SEQUENCE [LARGE SCALE GENOMIC DNA]</scope>
    <source>
        <strain evidence="1 2">Nl1</strain>
    </source>
</reference>
<dbReference type="EMBL" id="FNKY01000001">
    <property type="protein sequence ID" value="SDQ37961.1"/>
    <property type="molecule type" value="Genomic_DNA"/>
</dbReference>
<accession>A0ABY0T791</accession>
<dbReference type="Proteomes" id="UP000183471">
    <property type="component" value="Unassembled WGS sequence"/>
</dbReference>
<sequence length="53" mass="6092">MRCVIIVLRTNGEIDDPEPGARSLFYQINIMTHKDFTRYLTFTDVMSSLPDLG</sequence>